<evidence type="ECO:0000256" key="2">
    <source>
        <dbReference type="ARBA" id="ARBA00010958"/>
    </source>
</evidence>
<evidence type="ECO:0000256" key="9">
    <source>
        <dbReference type="ARBA" id="ARBA00023006"/>
    </source>
</evidence>
<dbReference type="PANTHER" id="PTHR22624:SF36">
    <property type="entry name" value="CYSTEINE PROTEASE ATG4D"/>
    <property type="match status" value="1"/>
</dbReference>
<evidence type="ECO:0000256" key="11">
    <source>
        <dbReference type="ARBA" id="ARBA00029362"/>
    </source>
</evidence>
<dbReference type="GO" id="GO:0004197">
    <property type="term" value="F:cysteine-type endopeptidase activity"/>
    <property type="evidence" value="ECO:0007669"/>
    <property type="project" value="TreeGrafter"/>
</dbReference>
<evidence type="ECO:0000256" key="5">
    <source>
        <dbReference type="ARBA" id="ARBA00022670"/>
    </source>
</evidence>
<proteinExistence type="inferred from homology"/>
<dbReference type="GeneTree" id="ENSGT00530000063000"/>
<dbReference type="InterPro" id="IPR046792">
    <property type="entry name" value="Peptidase_C54_cat"/>
</dbReference>
<dbReference type="Ensembl" id="ENSANAT00000036147.1">
    <property type="protein sequence ID" value="ENSANAP00000018284.1"/>
    <property type="gene ID" value="ENSANAG00000026983.1"/>
</dbReference>
<evidence type="ECO:0000256" key="13">
    <source>
        <dbReference type="SAM" id="MobiDB-lite"/>
    </source>
</evidence>
<dbReference type="GO" id="GO:0000423">
    <property type="term" value="P:mitophagy"/>
    <property type="evidence" value="ECO:0007669"/>
    <property type="project" value="Ensembl"/>
</dbReference>
<organism evidence="15 16">
    <name type="scientific">Aotus nancymaae</name>
    <name type="common">Ma's night monkey</name>
    <dbReference type="NCBI Taxonomy" id="37293"/>
    <lineage>
        <taxon>Eukaryota</taxon>
        <taxon>Metazoa</taxon>
        <taxon>Chordata</taxon>
        <taxon>Craniata</taxon>
        <taxon>Vertebrata</taxon>
        <taxon>Euteleostomi</taxon>
        <taxon>Mammalia</taxon>
        <taxon>Eutheria</taxon>
        <taxon>Euarchontoglires</taxon>
        <taxon>Primates</taxon>
        <taxon>Haplorrhini</taxon>
        <taxon>Platyrrhini</taxon>
        <taxon>Aotidae</taxon>
        <taxon>Aotus</taxon>
    </lineage>
</organism>
<dbReference type="InterPro" id="IPR005078">
    <property type="entry name" value="Peptidase_C54"/>
</dbReference>
<dbReference type="SUPFAM" id="SSF54001">
    <property type="entry name" value="Cysteine proteinases"/>
    <property type="match status" value="1"/>
</dbReference>
<reference evidence="15" key="1">
    <citation type="submission" date="2025-08" db="UniProtKB">
        <authorList>
            <consortium name="Ensembl"/>
        </authorList>
    </citation>
    <scope>IDENTIFICATION</scope>
</reference>
<comment type="similarity">
    <text evidence="2 12">Belongs to the peptidase C54 family.</text>
</comment>
<dbReference type="GO" id="GO:0034727">
    <property type="term" value="P:piecemeal microautophagy of the nucleus"/>
    <property type="evidence" value="ECO:0007669"/>
    <property type="project" value="TreeGrafter"/>
</dbReference>
<protein>
    <recommendedName>
        <fullName evidence="12">Cysteine protease</fullName>
        <ecNumber evidence="12">3.4.22.-</ecNumber>
    </recommendedName>
</protein>
<feature type="compositionally biased region" description="Low complexity" evidence="13">
    <location>
        <begin position="38"/>
        <end position="57"/>
    </location>
</feature>
<evidence type="ECO:0000256" key="6">
    <source>
        <dbReference type="ARBA" id="ARBA00022801"/>
    </source>
</evidence>
<feature type="region of interest" description="Disordered" evidence="13">
    <location>
        <begin position="1"/>
        <end position="61"/>
    </location>
</feature>
<keyword evidence="6 12" id="KW-0378">Hydrolase</keyword>
<dbReference type="GO" id="GO:0035973">
    <property type="term" value="P:aggrephagy"/>
    <property type="evidence" value="ECO:0007669"/>
    <property type="project" value="TreeGrafter"/>
</dbReference>
<reference evidence="15" key="2">
    <citation type="submission" date="2025-09" db="UniProtKB">
        <authorList>
            <consortium name="Ensembl"/>
        </authorList>
    </citation>
    <scope>IDENTIFICATION</scope>
</reference>
<evidence type="ECO:0000256" key="7">
    <source>
        <dbReference type="ARBA" id="ARBA00022807"/>
    </source>
</evidence>
<dbReference type="InterPro" id="IPR038765">
    <property type="entry name" value="Papain-like_cys_pep_sf"/>
</dbReference>
<evidence type="ECO:0000313" key="15">
    <source>
        <dbReference type="Ensembl" id="ENSANAP00000018284.1"/>
    </source>
</evidence>
<dbReference type="OMA" id="MPRDWAW"/>
<keyword evidence="8 12" id="KW-0653">Protein transport</keyword>
<evidence type="ECO:0000256" key="3">
    <source>
        <dbReference type="ARBA" id="ARBA00022448"/>
    </source>
</evidence>
<evidence type="ECO:0000256" key="1">
    <source>
        <dbReference type="ARBA" id="ARBA00004496"/>
    </source>
</evidence>
<keyword evidence="4 12" id="KW-0963">Cytoplasm</keyword>
<evidence type="ECO:0000256" key="8">
    <source>
        <dbReference type="ARBA" id="ARBA00022927"/>
    </source>
</evidence>
<keyword evidence="9 12" id="KW-0072">Autophagy</keyword>
<comment type="catalytic activity">
    <reaction evidence="10">
        <text>[protein]-C-terminal L-amino acid-glycyl-phosphatidylserine + H2O = [protein]-C-terminal L-amino acid-glycine + a 1,2-diacyl-sn-glycero-3-phospho-L-serine</text>
        <dbReference type="Rhea" id="RHEA:67576"/>
        <dbReference type="Rhea" id="RHEA-COMP:17324"/>
        <dbReference type="Rhea" id="RHEA-COMP:17326"/>
        <dbReference type="ChEBI" id="CHEBI:15377"/>
        <dbReference type="ChEBI" id="CHEBI:57262"/>
        <dbReference type="ChEBI" id="CHEBI:172940"/>
        <dbReference type="ChEBI" id="CHEBI:172942"/>
    </reaction>
    <physiologicalReaction direction="left-to-right" evidence="10">
        <dbReference type="Rhea" id="RHEA:67577"/>
    </physiologicalReaction>
</comment>
<evidence type="ECO:0000256" key="4">
    <source>
        <dbReference type="ARBA" id="ARBA00022490"/>
    </source>
</evidence>
<sequence>MNSVSPAAAQYRSSSPEDARRRPEARRPRGSRGLDPNGLGPSGASGPALGSPGAGPSEPDEVDKFKAKFLTAWNNVKYGWAVKSRTSFSKISSIHLCGRRYRFEGEGELVVGTRVGGDLSMPHCLTVCSIPPDWTWAEGTGLGPPELSGPASPSRYHGPARWMPPCWAQGAPELEQERRHRQIVSWFADHPQAPFGLHRLVELGQSSGKKAGDWYGPSLVAHILRKAVESSSEVTRLVVYVSQDCTVYKADVARLVARPDPTAEWKSVVILVPVRLGGETLNPVYVPCVKELLRCELCLGIMGGKPRHSLYFIGYQDDFLLYLDPHYCQPTVDVSQANFPLESFHCTSPRKMAFAKMDPSCTVGFYAGDKKEFETLCSELTRVLSSSSATERYPMFTLAEGHAQDHSLDDLCSQLSQPTLRLPRTGRLLRAKRPSSEDFVFL</sequence>
<dbReference type="GO" id="GO:0019786">
    <property type="term" value="F:protein-phosphatidylethanolamide deconjugating activity"/>
    <property type="evidence" value="ECO:0007669"/>
    <property type="project" value="InterPro"/>
</dbReference>
<comment type="function">
    <text evidence="12">Cysteine protease that plays a key role in autophagy by mediating both proteolytic activation and delipidation of ATG8 family proteins.</text>
</comment>
<gene>
    <name evidence="15" type="primary">ATG4D</name>
</gene>
<keyword evidence="5 12" id="KW-0645">Protease</keyword>
<dbReference type="Pfam" id="PF03416">
    <property type="entry name" value="Peptidase_C54"/>
    <property type="match status" value="1"/>
</dbReference>
<comment type="subcellular location">
    <subcellularLocation>
        <location evidence="1 12">Cytoplasm</location>
    </subcellularLocation>
</comment>
<dbReference type="STRING" id="37293.ENSANAP00000018284"/>
<dbReference type="GO" id="GO:0005739">
    <property type="term" value="C:mitochondrion"/>
    <property type="evidence" value="ECO:0007669"/>
    <property type="project" value="Ensembl"/>
</dbReference>
<dbReference type="GO" id="GO:0015031">
    <property type="term" value="P:protein transport"/>
    <property type="evidence" value="ECO:0007669"/>
    <property type="project" value="UniProtKB-KW"/>
</dbReference>
<feature type="compositionally biased region" description="Basic and acidic residues" evidence="13">
    <location>
        <begin position="15"/>
        <end position="27"/>
    </location>
</feature>
<accession>A0A2K5DBF3</accession>
<dbReference type="GO" id="GO:0016485">
    <property type="term" value="P:protein processing"/>
    <property type="evidence" value="ECO:0007669"/>
    <property type="project" value="TreeGrafter"/>
</dbReference>
<evidence type="ECO:0000259" key="14">
    <source>
        <dbReference type="Pfam" id="PF03416"/>
    </source>
</evidence>
<dbReference type="EC" id="3.4.22.-" evidence="12"/>
<evidence type="ECO:0000313" key="16">
    <source>
        <dbReference type="Proteomes" id="UP000233020"/>
    </source>
</evidence>
<dbReference type="GO" id="GO:0005654">
    <property type="term" value="C:nucleoplasm"/>
    <property type="evidence" value="ECO:0007669"/>
    <property type="project" value="Ensembl"/>
</dbReference>
<name>A0A2K5DBF3_AOTNA</name>
<evidence type="ECO:0000256" key="12">
    <source>
        <dbReference type="RuleBase" id="RU363115"/>
    </source>
</evidence>
<feature type="domain" description="Peptidase C54 catalytic" evidence="14">
    <location>
        <begin position="125"/>
        <end position="378"/>
    </location>
</feature>
<comment type="catalytic activity">
    <reaction evidence="11">
        <text>[protein]-C-terminal L-amino acid-glycyl-phosphatidylethanolamide + H2O = [protein]-C-terminal L-amino acid-glycine + a 1,2-diacyl-sn-glycero-3-phosphoethanolamine</text>
        <dbReference type="Rhea" id="RHEA:67548"/>
        <dbReference type="Rhea" id="RHEA-COMP:17323"/>
        <dbReference type="Rhea" id="RHEA-COMP:17324"/>
        <dbReference type="ChEBI" id="CHEBI:15377"/>
        <dbReference type="ChEBI" id="CHEBI:64612"/>
        <dbReference type="ChEBI" id="CHEBI:172940"/>
        <dbReference type="ChEBI" id="CHEBI:172941"/>
    </reaction>
    <physiologicalReaction direction="left-to-right" evidence="11">
        <dbReference type="Rhea" id="RHEA:67549"/>
    </physiologicalReaction>
</comment>
<keyword evidence="16" id="KW-1185">Reference proteome</keyword>
<dbReference type="AlphaFoldDB" id="A0A2K5DBF3"/>
<dbReference type="Proteomes" id="UP000233020">
    <property type="component" value="Unplaced"/>
</dbReference>
<dbReference type="GO" id="GO:0034497">
    <property type="term" value="P:protein localization to phagophore assembly site"/>
    <property type="evidence" value="ECO:0007669"/>
    <property type="project" value="Ensembl"/>
</dbReference>
<evidence type="ECO:0000256" key="10">
    <source>
        <dbReference type="ARBA" id="ARBA00029289"/>
    </source>
</evidence>
<keyword evidence="3" id="KW-0813">Transport</keyword>
<dbReference type="PANTHER" id="PTHR22624">
    <property type="entry name" value="CYSTEINE PROTEASE ATG4"/>
    <property type="match status" value="1"/>
</dbReference>
<keyword evidence="7" id="KW-0788">Thiol protease</keyword>